<dbReference type="RefSeq" id="WP_005667394.1">
    <property type="nucleotide sequence ID" value="NZ_JH992923.1"/>
</dbReference>
<organism evidence="5 6">
    <name type="scientific">Massilia timonae CCUG 45783</name>
    <dbReference type="NCBI Taxonomy" id="883126"/>
    <lineage>
        <taxon>Bacteria</taxon>
        <taxon>Pseudomonadati</taxon>
        <taxon>Pseudomonadota</taxon>
        <taxon>Betaproteobacteria</taxon>
        <taxon>Burkholderiales</taxon>
        <taxon>Oxalobacteraceae</taxon>
        <taxon>Telluria group</taxon>
        <taxon>Massilia</taxon>
    </lineage>
</organism>
<dbReference type="SUPFAM" id="SSF51182">
    <property type="entry name" value="RmlC-like cupins"/>
    <property type="match status" value="1"/>
</dbReference>
<dbReference type="InterPro" id="IPR014710">
    <property type="entry name" value="RmlC-like_jellyroll"/>
</dbReference>
<keyword evidence="6" id="KW-1185">Reference proteome</keyword>
<dbReference type="SUPFAM" id="SSF46689">
    <property type="entry name" value="Homeodomain-like"/>
    <property type="match status" value="2"/>
</dbReference>
<dbReference type="Proteomes" id="UP000009874">
    <property type="component" value="Unassembled WGS sequence"/>
</dbReference>
<dbReference type="eggNOG" id="COG2207">
    <property type="taxonomic scope" value="Bacteria"/>
</dbReference>
<dbReference type="Gene3D" id="1.10.10.60">
    <property type="entry name" value="Homeodomain-like"/>
    <property type="match status" value="2"/>
</dbReference>
<dbReference type="GO" id="GO:0043565">
    <property type="term" value="F:sequence-specific DNA binding"/>
    <property type="evidence" value="ECO:0007669"/>
    <property type="project" value="InterPro"/>
</dbReference>
<evidence type="ECO:0000313" key="6">
    <source>
        <dbReference type="Proteomes" id="UP000009874"/>
    </source>
</evidence>
<dbReference type="Pfam" id="PF12852">
    <property type="entry name" value="Cupin_6"/>
    <property type="match status" value="1"/>
</dbReference>
<protein>
    <recommendedName>
        <fullName evidence="4">HTH araC/xylS-type domain-containing protein</fullName>
    </recommendedName>
</protein>
<reference evidence="5 6" key="1">
    <citation type="submission" date="2012-09" db="EMBL/GenBank/DDBJ databases">
        <title>The Genome Sequence of Massilia timonae CCUG 45783.</title>
        <authorList>
            <consortium name="The Broad Institute Genome Sequencing Platform"/>
            <person name="Earl A."/>
            <person name="Ward D."/>
            <person name="Feldgarden M."/>
            <person name="Gevers D."/>
            <person name="Huys G."/>
            <person name="Walker B."/>
            <person name="Young S.K."/>
            <person name="Zeng Q."/>
            <person name="Gargeya S."/>
            <person name="Fitzgerald M."/>
            <person name="Haas B."/>
            <person name="Abouelleil A."/>
            <person name="Alvarado L."/>
            <person name="Arachchi H.M."/>
            <person name="Berlin A.M."/>
            <person name="Chapman S.B."/>
            <person name="Goldberg J."/>
            <person name="Griggs A."/>
            <person name="Gujja S."/>
            <person name="Hansen M."/>
            <person name="Howarth C."/>
            <person name="Imamovic A."/>
            <person name="Larimer J."/>
            <person name="McCowen C."/>
            <person name="Montmayeur A."/>
            <person name="Murphy C."/>
            <person name="Neiman D."/>
            <person name="Pearson M."/>
            <person name="Priest M."/>
            <person name="Roberts A."/>
            <person name="Saif S."/>
            <person name="Shea T."/>
            <person name="Sisk P."/>
            <person name="Sykes S."/>
            <person name="Wortman J."/>
            <person name="Nusbaum C."/>
            <person name="Birren B."/>
        </authorList>
    </citation>
    <scope>NUCLEOTIDE SEQUENCE [LARGE SCALE GENOMIC DNA]</scope>
    <source>
        <strain evidence="5 6">CCUG 45783</strain>
    </source>
</reference>
<proteinExistence type="predicted"/>
<dbReference type="PANTHER" id="PTHR46796:SF7">
    <property type="entry name" value="ARAC FAMILY TRANSCRIPTIONAL REGULATOR"/>
    <property type="match status" value="1"/>
</dbReference>
<accession>K9DT72</accession>
<dbReference type="InterPro" id="IPR018060">
    <property type="entry name" value="HTH_AraC"/>
</dbReference>
<dbReference type="PROSITE" id="PS01124">
    <property type="entry name" value="HTH_ARAC_FAMILY_2"/>
    <property type="match status" value="1"/>
</dbReference>
<dbReference type="InterPro" id="IPR011051">
    <property type="entry name" value="RmlC_Cupin_sf"/>
</dbReference>
<dbReference type="GO" id="GO:0003700">
    <property type="term" value="F:DNA-binding transcription factor activity"/>
    <property type="evidence" value="ECO:0007669"/>
    <property type="project" value="InterPro"/>
</dbReference>
<evidence type="ECO:0000256" key="3">
    <source>
        <dbReference type="ARBA" id="ARBA00023163"/>
    </source>
</evidence>
<dbReference type="EMBL" id="AGZI01000035">
    <property type="protein sequence ID" value="EKU81872.1"/>
    <property type="molecule type" value="Genomic_DNA"/>
</dbReference>
<dbReference type="Pfam" id="PF12833">
    <property type="entry name" value="HTH_18"/>
    <property type="match status" value="1"/>
</dbReference>
<dbReference type="AlphaFoldDB" id="K9DT72"/>
<keyword evidence="2" id="KW-0238">DNA-binding</keyword>
<dbReference type="PATRIC" id="fig|883126.3.peg.2850"/>
<dbReference type="HOGENOM" id="CLU_000445_81_0_4"/>
<evidence type="ECO:0000313" key="5">
    <source>
        <dbReference type="EMBL" id="EKU81872.1"/>
    </source>
</evidence>
<keyword evidence="3" id="KW-0804">Transcription</keyword>
<evidence type="ECO:0000256" key="1">
    <source>
        <dbReference type="ARBA" id="ARBA00023015"/>
    </source>
</evidence>
<feature type="domain" description="HTH araC/xylS-type" evidence="4">
    <location>
        <begin position="224"/>
        <end position="322"/>
    </location>
</feature>
<dbReference type="InterPro" id="IPR009057">
    <property type="entry name" value="Homeodomain-like_sf"/>
</dbReference>
<dbReference type="SMART" id="SM00342">
    <property type="entry name" value="HTH_ARAC"/>
    <property type="match status" value="1"/>
</dbReference>
<evidence type="ECO:0000259" key="4">
    <source>
        <dbReference type="PROSITE" id="PS01124"/>
    </source>
</evidence>
<comment type="caution">
    <text evidence="5">The sequence shown here is derived from an EMBL/GenBank/DDBJ whole genome shotgun (WGS) entry which is preliminary data.</text>
</comment>
<sequence>MEAGLRSKPDLAGAAAAAQGVDALSRLLSLFTLRTSLDIRCALAAPWVLEQPAASAGVAPYHLIVEGEAAVDTPGGERVKLAAGDIVVFPQGGAHRLHAGPPEQARALVDVPGPAPLRWVSNDGAGAPTGILCGQFVFDDGARRVLQPALPAMIVVHASSRPDFAGLLALVTMLRSEADSARPGAAAVVAQLSGALFTLLLRAWLDDGPTTPGLLAVLADRRLGPALRLMLAQLERSWLVEELAAACFMSRATFARLFRQLAGTTPLDALVQLRMIQAAQWLARDTRPVAAIGEAVGYQSEAAFNRVFKRSYGVGPGAWRRAALAASS</sequence>
<dbReference type="Gene3D" id="2.60.120.10">
    <property type="entry name" value="Jelly Rolls"/>
    <property type="match status" value="1"/>
</dbReference>
<dbReference type="InterPro" id="IPR032783">
    <property type="entry name" value="AraC_lig"/>
</dbReference>
<dbReference type="CDD" id="cd06995">
    <property type="entry name" value="cupin_YkgD-like_N"/>
    <property type="match status" value="1"/>
</dbReference>
<gene>
    <name evidence="5" type="ORF">HMPREF9710_02826</name>
</gene>
<dbReference type="InterPro" id="IPR050204">
    <property type="entry name" value="AraC_XylS_family_regulators"/>
</dbReference>
<keyword evidence="1" id="KW-0805">Transcription regulation</keyword>
<dbReference type="PANTHER" id="PTHR46796">
    <property type="entry name" value="HTH-TYPE TRANSCRIPTIONAL ACTIVATOR RHAS-RELATED"/>
    <property type="match status" value="1"/>
</dbReference>
<evidence type="ECO:0000256" key="2">
    <source>
        <dbReference type="ARBA" id="ARBA00023125"/>
    </source>
</evidence>
<dbReference type="STRING" id="47229.LO55_3515"/>
<name>K9DT72_9BURK</name>